<comment type="caution">
    <text evidence="1">The sequence shown here is derived from an EMBL/GenBank/DDBJ whole genome shotgun (WGS) entry which is preliminary data.</text>
</comment>
<sequence length="116" mass="12492">MRAAKSITARRCHSFDITSDVTSAKRGRAGGARSTARVRVRPTEIVVCTRGVLRNEAEVLVVDVCACVSKPSEAGGGHTHSGTRRICRSEPRRPVSARLLLSLRDSPRPPAARPAH</sequence>
<protein>
    <submittedName>
        <fullName evidence="1">Uncharacterized protein</fullName>
    </submittedName>
</protein>
<evidence type="ECO:0000313" key="1">
    <source>
        <dbReference type="EMBL" id="GBP81112.1"/>
    </source>
</evidence>
<name>A0A4C1Z1L5_EUMVA</name>
<dbReference type="Proteomes" id="UP000299102">
    <property type="component" value="Unassembled WGS sequence"/>
</dbReference>
<reference evidence="1 2" key="1">
    <citation type="journal article" date="2019" name="Commun. Biol.">
        <title>The bagworm genome reveals a unique fibroin gene that provides high tensile strength.</title>
        <authorList>
            <person name="Kono N."/>
            <person name="Nakamura H."/>
            <person name="Ohtoshi R."/>
            <person name="Tomita M."/>
            <person name="Numata K."/>
            <person name="Arakawa K."/>
        </authorList>
    </citation>
    <scope>NUCLEOTIDE SEQUENCE [LARGE SCALE GENOMIC DNA]</scope>
</reference>
<gene>
    <name evidence="1" type="ORF">EVAR_63417_1</name>
</gene>
<organism evidence="1 2">
    <name type="scientific">Eumeta variegata</name>
    <name type="common">Bagworm moth</name>
    <name type="synonym">Eumeta japonica</name>
    <dbReference type="NCBI Taxonomy" id="151549"/>
    <lineage>
        <taxon>Eukaryota</taxon>
        <taxon>Metazoa</taxon>
        <taxon>Ecdysozoa</taxon>
        <taxon>Arthropoda</taxon>
        <taxon>Hexapoda</taxon>
        <taxon>Insecta</taxon>
        <taxon>Pterygota</taxon>
        <taxon>Neoptera</taxon>
        <taxon>Endopterygota</taxon>
        <taxon>Lepidoptera</taxon>
        <taxon>Glossata</taxon>
        <taxon>Ditrysia</taxon>
        <taxon>Tineoidea</taxon>
        <taxon>Psychidae</taxon>
        <taxon>Oiketicinae</taxon>
        <taxon>Eumeta</taxon>
    </lineage>
</organism>
<evidence type="ECO:0000313" key="2">
    <source>
        <dbReference type="Proteomes" id="UP000299102"/>
    </source>
</evidence>
<dbReference type="EMBL" id="BGZK01001496">
    <property type="protein sequence ID" value="GBP81112.1"/>
    <property type="molecule type" value="Genomic_DNA"/>
</dbReference>
<proteinExistence type="predicted"/>
<dbReference type="AlphaFoldDB" id="A0A4C1Z1L5"/>
<accession>A0A4C1Z1L5</accession>
<keyword evidence="2" id="KW-1185">Reference proteome</keyword>